<evidence type="ECO:0000313" key="1">
    <source>
        <dbReference type="EMBL" id="HIU26364.1"/>
    </source>
</evidence>
<dbReference type="Proteomes" id="UP000824090">
    <property type="component" value="Unassembled WGS sequence"/>
</dbReference>
<proteinExistence type="predicted"/>
<protein>
    <submittedName>
        <fullName evidence="1">Uncharacterized protein</fullName>
    </submittedName>
</protein>
<evidence type="ECO:0000313" key="2">
    <source>
        <dbReference type="Proteomes" id="UP000824090"/>
    </source>
</evidence>
<dbReference type="AlphaFoldDB" id="A0A9D1L651"/>
<gene>
    <name evidence="1" type="ORF">IAC50_07730</name>
</gene>
<dbReference type="EMBL" id="DVMP01000142">
    <property type="protein sequence ID" value="HIU26364.1"/>
    <property type="molecule type" value="Genomic_DNA"/>
</dbReference>
<sequence>MDYETAMEMQRICTGEERELARGRIAGEVIDINAETRRLKPGTAEKYRAYYETMKADDTRRVYNIDTLTEETEAIKAQWDEFVKSHKADDIFTRLYDDVGDFFQVPPFEGLDNIEYGVHEVCVLSILEYFTWKTLRGHDHDSFRAQYRDSIAERTYEATADKWIGVYDELQRRYEQTEGNIENEDELRLKLTCCCIVALAAIRDQDSFALDMAQSAAAEKAREIIAARDRGDYKEDESSFTDNVVKLSDFVMDEIKENRQTEK</sequence>
<comment type="caution">
    <text evidence="1">The sequence shown here is derived from an EMBL/GenBank/DDBJ whole genome shotgun (WGS) entry which is preliminary data.</text>
</comment>
<accession>A0A9D1L651</accession>
<reference evidence="1" key="1">
    <citation type="submission" date="2020-10" db="EMBL/GenBank/DDBJ databases">
        <authorList>
            <person name="Gilroy R."/>
        </authorList>
    </citation>
    <scope>NUCLEOTIDE SEQUENCE</scope>
    <source>
        <strain evidence="1">ChiHcec3-6078</strain>
    </source>
</reference>
<name>A0A9D1L651_9FIRM</name>
<organism evidence="1 2">
    <name type="scientific">Candidatus Allocopromorpha excrementigallinarum</name>
    <dbReference type="NCBI Taxonomy" id="2840742"/>
    <lineage>
        <taxon>Bacteria</taxon>
        <taxon>Bacillati</taxon>
        <taxon>Bacillota</taxon>
        <taxon>Clostridia</taxon>
        <taxon>Eubacteriales</taxon>
        <taxon>Eubacteriaceae</taxon>
        <taxon>Eubacteriaceae incertae sedis</taxon>
        <taxon>Candidatus Allocopromorpha</taxon>
    </lineage>
</organism>
<reference evidence="1" key="2">
    <citation type="journal article" date="2021" name="PeerJ">
        <title>Extensive microbial diversity within the chicken gut microbiome revealed by metagenomics and culture.</title>
        <authorList>
            <person name="Gilroy R."/>
            <person name="Ravi A."/>
            <person name="Getino M."/>
            <person name="Pursley I."/>
            <person name="Horton D.L."/>
            <person name="Alikhan N.F."/>
            <person name="Baker D."/>
            <person name="Gharbi K."/>
            <person name="Hall N."/>
            <person name="Watson M."/>
            <person name="Adriaenssens E.M."/>
            <person name="Foster-Nyarko E."/>
            <person name="Jarju S."/>
            <person name="Secka A."/>
            <person name="Antonio M."/>
            <person name="Oren A."/>
            <person name="Chaudhuri R.R."/>
            <person name="La Ragione R."/>
            <person name="Hildebrand F."/>
            <person name="Pallen M.J."/>
        </authorList>
    </citation>
    <scope>NUCLEOTIDE SEQUENCE</scope>
    <source>
        <strain evidence="1">ChiHcec3-6078</strain>
    </source>
</reference>